<dbReference type="STRING" id="1123291.SAMN04490355_101145"/>
<dbReference type="Proteomes" id="UP000199520">
    <property type="component" value="Unassembled WGS sequence"/>
</dbReference>
<sequence>MQISGISSSSMINNLESVQTKAKGDFAEHLAQETEKAQQTKDDIKLKKTCQDLEAVFLNIMMTNMRKTVDKSKLVDTSQEDTMTSMLDAEMTKDMAKAGGIGLADMMYRQLRTPDPVSNKSQAPK</sequence>
<dbReference type="Pfam" id="PF10135">
    <property type="entry name" value="Rod-binding"/>
    <property type="match status" value="1"/>
</dbReference>
<proteinExistence type="predicted"/>
<dbReference type="AlphaFoldDB" id="A0A1I4J787"/>
<dbReference type="InterPro" id="IPR019301">
    <property type="entry name" value="Flagellar_prot_FlgJ_N"/>
</dbReference>
<keyword evidence="2" id="KW-0966">Cell projection</keyword>
<keyword evidence="3" id="KW-1185">Reference proteome</keyword>
<accession>A0A1I4J787</accession>
<organism evidence="2 3">
    <name type="scientific">Pelosinus propionicus DSM 13327</name>
    <dbReference type="NCBI Taxonomy" id="1123291"/>
    <lineage>
        <taxon>Bacteria</taxon>
        <taxon>Bacillati</taxon>
        <taxon>Bacillota</taxon>
        <taxon>Negativicutes</taxon>
        <taxon>Selenomonadales</taxon>
        <taxon>Sporomusaceae</taxon>
        <taxon>Pelosinus</taxon>
    </lineage>
</organism>
<dbReference type="EMBL" id="FOTS01000011">
    <property type="protein sequence ID" value="SFL62410.1"/>
    <property type="molecule type" value="Genomic_DNA"/>
</dbReference>
<dbReference type="OrthoDB" id="9796740at2"/>
<evidence type="ECO:0000259" key="1">
    <source>
        <dbReference type="Pfam" id="PF10135"/>
    </source>
</evidence>
<dbReference type="PRINTS" id="PR01002">
    <property type="entry name" value="FLGFLGJ"/>
</dbReference>
<evidence type="ECO:0000313" key="2">
    <source>
        <dbReference type="EMBL" id="SFL62410.1"/>
    </source>
</evidence>
<protein>
    <submittedName>
        <fullName evidence="2">Flagellar protein FlgJ</fullName>
    </submittedName>
</protein>
<keyword evidence="2" id="KW-0969">Cilium</keyword>
<name>A0A1I4J787_9FIRM</name>
<feature type="domain" description="Flagellar protein FlgJ N-terminal" evidence="1">
    <location>
        <begin position="64"/>
        <end position="110"/>
    </location>
</feature>
<evidence type="ECO:0000313" key="3">
    <source>
        <dbReference type="Proteomes" id="UP000199520"/>
    </source>
</evidence>
<reference evidence="3" key="1">
    <citation type="submission" date="2016-10" db="EMBL/GenBank/DDBJ databases">
        <authorList>
            <person name="Varghese N."/>
            <person name="Submissions S."/>
        </authorList>
    </citation>
    <scope>NUCLEOTIDE SEQUENCE [LARGE SCALE GENOMIC DNA]</scope>
    <source>
        <strain evidence="3">DSM 13327</strain>
    </source>
</reference>
<gene>
    <name evidence="2" type="ORF">SAMN04490355_101145</name>
</gene>
<keyword evidence="2" id="KW-0282">Flagellum</keyword>